<keyword evidence="3 9" id="KW-0031">Aminopeptidase</keyword>
<sequence>MFMQSNIATELIQFIKTSPSAFHAVATMKKEFLANGFTALAENERWNLKAGGQYFITRNDSSIIAFSIPENGFHGMRIMASHSDSPSFKIKENPEMEVEKHYIKLNVERYGGMIFAPWFDRPLSVAGRLIIKNPSTGTLESRLVNVDRDLVMIPNLAIHMNREVNSGYKYNAQKDMLPLYGMSTAKDTFMETVAGAAHVSTDDILGHDLFLYNRESASIWGADEEFISAPQLDDLQCAFSSMKGFLYGEKNNYLALHCVFDNEEVGSGTKQGAASTFLRDTLQRIHEVLGYDCEDYRIHLANSLMFSADNAHAVHPNHTDMADPTNRPYLNGGIVIKFNANQKYCTDAVSAAMFRDICKQADVPVQTFTNRSDIAGGSTLGNISNTQVALNTVDIGLPQLAMHSPYETAGVKDTEYLIRAAQEFFC</sequence>
<dbReference type="GO" id="GO:0008237">
    <property type="term" value="F:metallopeptidase activity"/>
    <property type="evidence" value="ECO:0007669"/>
    <property type="project" value="UniProtKB-KW"/>
</dbReference>
<evidence type="ECO:0000313" key="11">
    <source>
        <dbReference type="EMBL" id="ERK49461.1"/>
    </source>
</evidence>
<evidence type="ECO:0000256" key="1">
    <source>
        <dbReference type="ARBA" id="ARBA00001947"/>
    </source>
</evidence>
<dbReference type="PANTHER" id="PTHR28570">
    <property type="entry name" value="ASPARTYL AMINOPEPTIDASE"/>
    <property type="match status" value="1"/>
</dbReference>
<comment type="similarity">
    <text evidence="2 9">Belongs to the peptidase M18 family.</text>
</comment>
<dbReference type="GO" id="GO:0008270">
    <property type="term" value="F:zinc ion binding"/>
    <property type="evidence" value="ECO:0007669"/>
    <property type="project" value="InterPro"/>
</dbReference>
<reference evidence="11 12" key="1">
    <citation type="submission" date="2013-06" db="EMBL/GenBank/DDBJ databases">
        <authorList>
            <person name="Weinstock G."/>
            <person name="Sodergren E."/>
            <person name="Lobos E.A."/>
            <person name="Fulton L."/>
            <person name="Fulton R."/>
            <person name="Courtney L."/>
            <person name="Fronick C."/>
            <person name="O'Laughlin M."/>
            <person name="Godfrey J."/>
            <person name="Wilson R.M."/>
            <person name="Miner T."/>
            <person name="Farmer C."/>
            <person name="Delehaunty K."/>
            <person name="Cordes M."/>
            <person name="Minx P."/>
            <person name="Tomlinson C."/>
            <person name="Chen J."/>
            <person name="Wollam A."/>
            <person name="Pepin K.H."/>
            <person name="Bhonagiri V."/>
            <person name="Zhang X."/>
            <person name="Warren W."/>
            <person name="Mitreva M."/>
            <person name="Mardis E.R."/>
            <person name="Wilson R.K."/>
        </authorList>
    </citation>
    <scope>NUCLEOTIDE SEQUENCE [LARGE SCALE GENOMIC DNA]</scope>
    <source>
        <strain evidence="11 12">ATCC 29099</strain>
    </source>
</reference>
<dbReference type="SUPFAM" id="SSF53187">
    <property type="entry name" value="Zn-dependent exopeptidases"/>
    <property type="match status" value="1"/>
</dbReference>
<keyword evidence="7 9" id="KW-0862">Zinc</keyword>
<dbReference type="PATRIC" id="fig|1256908.3.peg.1068"/>
<dbReference type="eggNOG" id="COG1362">
    <property type="taxonomic scope" value="Bacteria"/>
</dbReference>
<gene>
    <name evidence="11" type="ORF">HMPREF0373_01158</name>
</gene>
<dbReference type="InterPro" id="IPR001948">
    <property type="entry name" value="Peptidase_M18"/>
</dbReference>
<comment type="caution">
    <text evidence="11">The sequence shown here is derived from an EMBL/GenBank/DDBJ whole genome shotgun (WGS) entry which is preliminary data.</text>
</comment>
<dbReference type="HOGENOM" id="CLU_019532_2_0_9"/>
<dbReference type="GO" id="GO:0005737">
    <property type="term" value="C:cytoplasm"/>
    <property type="evidence" value="ECO:0007669"/>
    <property type="project" value="UniProtKB-ARBA"/>
</dbReference>
<evidence type="ECO:0000256" key="4">
    <source>
        <dbReference type="ARBA" id="ARBA00022670"/>
    </source>
</evidence>
<dbReference type="EMBL" id="AWVJ01000069">
    <property type="protein sequence ID" value="ERK49461.1"/>
    <property type="molecule type" value="Genomic_DNA"/>
</dbReference>
<dbReference type="Pfam" id="PF02127">
    <property type="entry name" value="Peptidase_M18"/>
    <property type="match status" value="1"/>
</dbReference>
<name>U2PZH1_EUBRA</name>
<dbReference type="EC" id="3.4.11.-" evidence="10"/>
<protein>
    <recommendedName>
        <fullName evidence="10">M18 family aminopeptidase</fullName>
        <ecNumber evidence="10">3.4.11.-</ecNumber>
    </recommendedName>
</protein>
<dbReference type="PRINTS" id="PR00932">
    <property type="entry name" value="AMINO1PTASE"/>
</dbReference>
<keyword evidence="5 9" id="KW-0479">Metal-binding</keyword>
<evidence type="ECO:0000256" key="6">
    <source>
        <dbReference type="ARBA" id="ARBA00022801"/>
    </source>
</evidence>
<comment type="cofactor">
    <cofactor evidence="1 10">
        <name>Zn(2+)</name>
        <dbReference type="ChEBI" id="CHEBI:29105"/>
    </cofactor>
</comment>
<dbReference type="GO" id="GO:0004177">
    <property type="term" value="F:aminopeptidase activity"/>
    <property type="evidence" value="ECO:0007669"/>
    <property type="project" value="UniProtKB-KW"/>
</dbReference>
<dbReference type="AlphaFoldDB" id="U2PZH1"/>
<dbReference type="NCBIfam" id="NF002759">
    <property type="entry name" value="PRK02813.1"/>
    <property type="match status" value="1"/>
</dbReference>
<dbReference type="Gene3D" id="3.40.630.10">
    <property type="entry name" value="Zn peptidases"/>
    <property type="match status" value="1"/>
</dbReference>
<dbReference type="CDD" id="cd05658">
    <property type="entry name" value="M18_DAP"/>
    <property type="match status" value="1"/>
</dbReference>
<evidence type="ECO:0000256" key="5">
    <source>
        <dbReference type="ARBA" id="ARBA00022723"/>
    </source>
</evidence>
<keyword evidence="12" id="KW-1185">Reference proteome</keyword>
<dbReference type="SUPFAM" id="SSF101821">
    <property type="entry name" value="Aminopeptidase/glucanase lid domain"/>
    <property type="match status" value="1"/>
</dbReference>
<evidence type="ECO:0000256" key="10">
    <source>
        <dbReference type="RuleBase" id="RU004387"/>
    </source>
</evidence>
<evidence type="ECO:0000256" key="3">
    <source>
        <dbReference type="ARBA" id="ARBA00022438"/>
    </source>
</evidence>
<evidence type="ECO:0000256" key="2">
    <source>
        <dbReference type="ARBA" id="ARBA00008290"/>
    </source>
</evidence>
<evidence type="ECO:0000256" key="7">
    <source>
        <dbReference type="ARBA" id="ARBA00022833"/>
    </source>
</evidence>
<keyword evidence="8 9" id="KW-0482">Metalloprotease</keyword>
<evidence type="ECO:0000256" key="8">
    <source>
        <dbReference type="ARBA" id="ARBA00023049"/>
    </source>
</evidence>
<evidence type="ECO:0000313" key="12">
    <source>
        <dbReference type="Proteomes" id="UP000016608"/>
    </source>
</evidence>
<evidence type="ECO:0000256" key="9">
    <source>
        <dbReference type="RuleBase" id="RU004386"/>
    </source>
</evidence>
<dbReference type="Gene3D" id="2.30.250.10">
    <property type="entry name" value="Aminopeptidase i, Domain 2"/>
    <property type="match status" value="1"/>
</dbReference>
<accession>U2PZH1</accession>
<dbReference type="PANTHER" id="PTHR28570:SF3">
    <property type="entry name" value="ASPARTYL AMINOPEPTIDASE"/>
    <property type="match status" value="1"/>
</dbReference>
<keyword evidence="4 9" id="KW-0645">Protease</keyword>
<organism evidence="11 12">
    <name type="scientific">Eubacterium ramulus ATCC 29099</name>
    <dbReference type="NCBI Taxonomy" id="1256908"/>
    <lineage>
        <taxon>Bacteria</taxon>
        <taxon>Bacillati</taxon>
        <taxon>Bacillota</taxon>
        <taxon>Clostridia</taxon>
        <taxon>Eubacteriales</taxon>
        <taxon>Eubacteriaceae</taxon>
        <taxon>Eubacterium</taxon>
    </lineage>
</organism>
<dbReference type="Proteomes" id="UP000016608">
    <property type="component" value="Unassembled WGS sequence"/>
</dbReference>
<dbReference type="GO" id="GO:0006508">
    <property type="term" value="P:proteolysis"/>
    <property type="evidence" value="ECO:0007669"/>
    <property type="project" value="UniProtKB-KW"/>
</dbReference>
<keyword evidence="6 9" id="KW-0378">Hydrolase</keyword>
<proteinExistence type="inferred from homology"/>
<dbReference type="InterPro" id="IPR023358">
    <property type="entry name" value="Peptidase_M18_dom2"/>
</dbReference>